<gene>
    <name evidence="1" type="ORF">E6K72_03355</name>
</gene>
<dbReference type="Proteomes" id="UP000317716">
    <property type="component" value="Unassembled WGS sequence"/>
</dbReference>
<evidence type="ECO:0000313" key="2">
    <source>
        <dbReference type="Proteomes" id="UP000317716"/>
    </source>
</evidence>
<comment type="caution">
    <text evidence="1">The sequence shown here is derived from an EMBL/GenBank/DDBJ whole genome shotgun (WGS) entry which is preliminary data.</text>
</comment>
<evidence type="ECO:0008006" key="3">
    <source>
        <dbReference type="Google" id="ProtNLM"/>
    </source>
</evidence>
<dbReference type="AlphaFoldDB" id="A0A538T2A7"/>
<organism evidence="1 2">
    <name type="scientific">Eiseniibacteriota bacterium</name>
    <dbReference type="NCBI Taxonomy" id="2212470"/>
    <lineage>
        <taxon>Bacteria</taxon>
        <taxon>Candidatus Eiseniibacteriota</taxon>
    </lineage>
</organism>
<evidence type="ECO:0000313" key="1">
    <source>
        <dbReference type="EMBL" id="TMQ57766.1"/>
    </source>
</evidence>
<sequence>MSARPEMKAALGRAPRLNPTTLVAWLAWLVVGAAEARAGTRWSATASGGFAFVSSRDGSDVPGGTNLGGWLSVLHAAAPNGSVGVEAGYFTLPALGAYAAVVGGPMGESRSVLSASGAVRWRSPGAIRVHLLGTFGYYDLTHRTKYGGVRPEAVEHEASPGFSLGIGLSGSGPLMPGFQLRWHEVLRPEPNRLDVVSLEAALHFN</sequence>
<protein>
    <recommendedName>
        <fullName evidence="3">Outer membrane protein beta-barrel domain-containing protein</fullName>
    </recommendedName>
</protein>
<reference evidence="1 2" key="1">
    <citation type="journal article" date="2019" name="Nat. Microbiol.">
        <title>Mediterranean grassland soil C-N compound turnover is dependent on rainfall and depth, and is mediated by genomically divergent microorganisms.</title>
        <authorList>
            <person name="Diamond S."/>
            <person name="Andeer P.F."/>
            <person name="Li Z."/>
            <person name="Crits-Christoph A."/>
            <person name="Burstein D."/>
            <person name="Anantharaman K."/>
            <person name="Lane K.R."/>
            <person name="Thomas B.C."/>
            <person name="Pan C."/>
            <person name="Northen T.R."/>
            <person name="Banfield J.F."/>
        </authorList>
    </citation>
    <scope>NUCLEOTIDE SEQUENCE [LARGE SCALE GENOMIC DNA]</scope>
    <source>
        <strain evidence="1">WS_2</strain>
    </source>
</reference>
<accession>A0A538T2A7</accession>
<dbReference type="EMBL" id="VBOS01000106">
    <property type="protein sequence ID" value="TMQ57766.1"/>
    <property type="molecule type" value="Genomic_DNA"/>
</dbReference>
<name>A0A538T2A7_UNCEI</name>
<proteinExistence type="predicted"/>